<gene>
    <name evidence="1" type="ORF">GPM918_LOCUS41001</name>
    <name evidence="2" type="ORF">SRO942_LOCUS42001</name>
</gene>
<comment type="caution">
    <text evidence="1">The sequence shown here is derived from an EMBL/GenBank/DDBJ whole genome shotgun (WGS) entry which is preliminary data.</text>
</comment>
<keyword evidence="3" id="KW-1185">Reference proteome</keyword>
<evidence type="ECO:0000313" key="3">
    <source>
        <dbReference type="Proteomes" id="UP000663829"/>
    </source>
</evidence>
<reference evidence="1" key="1">
    <citation type="submission" date="2021-02" db="EMBL/GenBank/DDBJ databases">
        <authorList>
            <person name="Nowell W R."/>
        </authorList>
    </citation>
    <scope>NUCLEOTIDE SEQUENCE</scope>
</reference>
<evidence type="ECO:0000313" key="2">
    <source>
        <dbReference type="EMBL" id="CAF4446687.1"/>
    </source>
</evidence>
<dbReference type="Proteomes" id="UP000663829">
    <property type="component" value="Unassembled WGS sequence"/>
</dbReference>
<feature type="non-terminal residue" evidence="1">
    <location>
        <position position="1"/>
    </location>
</feature>
<evidence type="ECO:0000313" key="1">
    <source>
        <dbReference type="EMBL" id="CAF1579852.1"/>
    </source>
</evidence>
<accession>A0A815Z7V4</accession>
<name>A0A815Z7V4_9BILA</name>
<dbReference type="EMBL" id="CAJNOQ010031387">
    <property type="protein sequence ID" value="CAF1579852.1"/>
    <property type="molecule type" value="Genomic_DNA"/>
</dbReference>
<sequence length="65" mass="7302">EGYEDFEGFAVLWYPYRTLICILYIVEGYEDFDGFAESTSYGDQMIGGAEKTAKFDVSLLAGTHT</sequence>
<dbReference type="Proteomes" id="UP000681722">
    <property type="component" value="Unassembled WGS sequence"/>
</dbReference>
<protein>
    <submittedName>
        <fullName evidence="1">Uncharacterized protein</fullName>
    </submittedName>
</protein>
<organism evidence="1 3">
    <name type="scientific">Didymodactylos carnosus</name>
    <dbReference type="NCBI Taxonomy" id="1234261"/>
    <lineage>
        <taxon>Eukaryota</taxon>
        <taxon>Metazoa</taxon>
        <taxon>Spiralia</taxon>
        <taxon>Gnathifera</taxon>
        <taxon>Rotifera</taxon>
        <taxon>Eurotatoria</taxon>
        <taxon>Bdelloidea</taxon>
        <taxon>Philodinida</taxon>
        <taxon>Philodinidae</taxon>
        <taxon>Didymodactylos</taxon>
    </lineage>
</organism>
<dbReference type="AlphaFoldDB" id="A0A815Z7V4"/>
<proteinExistence type="predicted"/>
<dbReference type="EMBL" id="CAJOBC010097325">
    <property type="protein sequence ID" value="CAF4446687.1"/>
    <property type="molecule type" value="Genomic_DNA"/>
</dbReference>